<feature type="domain" description="Fe2OG dioxygenase" evidence="6">
    <location>
        <begin position="186"/>
        <end position="298"/>
    </location>
</feature>
<dbReference type="InterPro" id="IPR026992">
    <property type="entry name" value="DIOX_N"/>
</dbReference>
<comment type="similarity">
    <text evidence="1 5">Belongs to the iron/ascorbate-dependent oxidoreductase family.</text>
</comment>
<dbReference type="PANTHER" id="PTHR10209">
    <property type="entry name" value="OXIDOREDUCTASE, 2OG-FE II OXYGENASE FAMILY PROTEIN"/>
    <property type="match status" value="1"/>
</dbReference>
<keyword evidence="3 5" id="KW-0560">Oxidoreductase</keyword>
<dbReference type="InterPro" id="IPR005123">
    <property type="entry name" value="Oxoglu/Fe-dep_dioxygenase_dom"/>
</dbReference>
<dbReference type="Pfam" id="PF03171">
    <property type="entry name" value="2OG-FeII_Oxy"/>
    <property type="match status" value="1"/>
</dbReference>
<keyword evidence="4 5" id="KW-0408">Iron</keyword>
<dbReference type="EMBL" id="ML978129">
    <property type="protein sequence ID" value="KAF2096364.1"/>
    <property type="molecule type" value="Genomic_DNA"/>
</dbReference>
<dbReference type="PANTHER" id="PTHR10209:SF804">
    <property type="entry name" value="FE2OG DIOXYGENASE DOMAIN-CONTAINING PROTEIN"/>
    <property type="match status" value="1"/>
</dbReference>
<evidence type="ECO:0000259" key="6">
    <source>
        <dbReference type="PROSITE" id="PS51471"/>
    </source>
</evidence>
<dbReference type="Proteomes" id="UP000799772">
    <property type="component" value="Unassembled WGS sequence"/>
</dbReference>
<dbReference type="Gene3D" id="2.60.120.330">
    <property type="entry name" value="B-lactam Antibiotic, Isopenicillin N Synthase, Chain"/>
    <property type="match status" value="1"/>
</dbReference>
<accession>A0A9P4ICC7</accession>
<evidence type="ECO:0000256" key="3">
    <source>
        <dbReference type="ARBA" id="ARBA00023002"/>
    </source>
</evidence>
<organism evidence="7 8">
    <name type="scientific">Rhizodiscina lignyota</name>
    <dbReference type="NCBI Taxonomy" id="1504668"/>
    <lineage>
        <taxon>Eukaryota</taxon>
        <taxon>Fungi</taxon>
        <taxon>Dikarya</taxon>
        <taxon>Ascomycota</taxon>
        <taxon>Pezizomycotina</taxon>
        <taxon>Dothideomycetes</taxon>
        <taxon>Pleosporomycetidae</taxon>
        <taxon>Aulographales</taxon>
        <taxon>Rhizodiscinaceae</taxon>
        <taxon>Rhizodiscina</taxon>
    </lineage>
</organism>
<protein>
    <submittedName>
        <fullName evidence="7">Clavaminate synthase-like protein</fullName>
    </submittedName>
</protein>
<dbReference type="PROSITE" id="PS51471">
    <property type="entry name" value="FE2OG_OXY"/>
    <property type="match status" value="1"/>
</dbReference>
<reference evidence="7" key="1">
    <citation type="journal article" date="2020" name="Stud. Mycol.">
        <title>101 Dothideomycetes genomes: a test case for predicting lifestyles and emergence of pathogens.</title>
        <authorList>
            <person name="Haridas S."/>
            <person name="Albert R."/>
            <person name="Binder M."/>
            <person name="Bloem J."/>
            <person name="Labutti K."/>
            <person name="Salamov A."/>
            <person name="Andreopoulos B."/>
            <person name="Baker S."/>
            <person name="Barry K."/>
            <person name="Bills G."/>
            <person name="Bluhm B."/>
            <person name="Cannon C."/>
            <person name="Castanera R."/>
            <person name="Culley D."/>
            <person name="Daum C."/>
            <person name="Ezra D."/>
            <person name="Gonzalez J."/>
            <person name="Henrissat B."/>
            <person name="Kuo A."/>
            <person name="Liang C."/>
            <person name="Lipzen A."/>
            <person name="Lutzoni F."/>
            <person name="Magnuson J."/>
            <person name="Mondo S."/>
            <person name="Nolan M."/>
            <person name="Ohm R."/>
            <person name="Pangilinan J."/>
            <person name="Park H.-J."/>
            <person name="Ramirez L."/>
            <person name="Alfaro M."/>
            <person name="Sun H."/>
            <person name="Tritt A."/>
            <person name="Yoshinaga Y."/>
            <person name="Zwiers L.-H."/>
            <person name="Turgeon B."/>
            <person name="Goodwin S."/>
            <person name="Spatafora J."/>
            <person name="Crous P."/>
            <person name="Grigoriev I."/>
        </authorList>
    </citation>
    <scope>NUCLEOTIDE SEQUENCE</scope>
    <source>
        <strain evidence="7">CBS 133067</strain>
    </source>
</reference>
<comment type="caution">
    <text evidence="7">The sequence shown here is derived from an EMBL/GenBank/DDBJ whole genome shotgun (WGS) entry which is preliminary data.</text>
</comment>
<dbReference type="InterPro" id="IPR044861">
    <property type="entry name" value="IPNS-like_FE2OG_OXY"/>
</dbReference>
<dbReference type="PRINTS" id="PR00682">
    <property type="entry name" value="IPNSYNTHASE"/>
</dbReference>
<dbReference type="InterPro" id="IPR027443">
    <property type="entry name" value="IPNS-like_sf"/>
</dbReference>
<evidence type="ECO:0000256" key="2">
    <source>
        <dbReference type="ARBA" id="ARBA00022723"/>
    </source>
</evidence>
<keyword evidence="2 5" id="KW-0479">Metal-binding</keyword>
<dbReference type="GO" id="GO:0046872">
    <property type="term" value="F:metal ion binding"/>
    <property type="evidence" value="ECO:0007669"/>
    <property type="project" value="UniProtKB-KW"/>
</dbReference>
<evidence type="ECO:0000256" key="4">
    <source>
        <dbReference type="ARBA" id="ARBA00023004"/>
    </source>
</evidence>
<dbReference type="GO" id="GO:0016491">
    <property type="term" value="F:oxidoreductase activity"/>
    <property type="evidence" value="ECO:0007669"/>
    <property type="project" value="UniProtKB-KW"/>
</dbReference>
<evidence type="ECO:0000256" key="5">
    <source>
        <dbReference type="RuleBase" id="RU003682"/>
    </source>
</evidence>
<dbReference type="GO" id="GO:0044283">
    <property type="term" value="P:small molecule biosynthetic process"/>
    <property type="evidence" value="ECO:0007669"/>
    <property type="project" value="UniProtKB-ARBA"/>
</dbReference>
<gene>
    <name evidence="7" type="ORF">NA57DRAFT_67134</name>
</gene>
<evidence type="ECO:0000313" key="7">
    <source>
        <dbReference type="EMBL" id="KAF2096364.1"/>
    </source>
</evidence>
<evidence type="ECO:0000313" key="8">
    <source>
        <dbReference type="Proteomes" id="UP000799772"/>
    </source>
</evidence>
<sequence>MGGTSTANGTSPIPVIDFDRFLHGSSEEKKATAKQVDDAFHNVGFVYIKNHGIPQEQVDKCFDWSAKFFALPTEKKMLCPHPPGGSHHRGYSGMDVEKVSQNIYDRDEIDKIRTAIPDTKESFESGSVSDSYQPNIWPPPDVIPGFQPFMESFYLRCAALVHDVLRCLATALGMDPEALSDTHSEDLFQLRLLHYPSVPAKVLKEKERTRISAHSDFGTITLLFQDKVGGLEVEDQCHPGQFKPAPPVEGTCLVNIGDLMERWTNGRWKSTVHRVGEPPIIDGDMCMPRYSIPFFSVANLDTIIDALPGCWDEVSNPKKHETVTAGGYVQMRMEALY</sequence>
<evidence type="ECO:0000256" key="1">
    <source>
        <dbReference type="ARBA" id="ARBA00008056"/>
    </source>
</evidence>
<proteinExistence type="inferred from homology"/>
<dbReference type="Pfam" id="PF14226">
    <property type="entry name" value="DIOX_N"/>
    <property type="match status" value="1"/>
</dbReference>
<dbReference type="SUPFAM" id="SSF51197">
    <property type="entry name" value="Clavaminate synthase-like"/>
    <property type="match status" value="1"/>
</dbReference>
<dbReference type="AlphaFoldDB" id="A0A9P4ICC7"/>
<name>A0A9P4ICC7_9PEZI</name>
<dbReference type="OrthoDB" id="288590at2759"/>
<keyword evidence="8" id="KW-1185">Reference proteome</keyword>